<feature type="compositionally biased region" description="Basic and acidic residues" evidence="1">
    <location>
        <begin position="250"/>
        <end position="267"/>
    </location>
</feature>
<sequence length="705" mass="78678">MSNDTEPSTLLAHLSQLPATEHAILLNRFKFLNLVQRVAAADVAEMIQNVGLDVLLCKGALENIPPPLTFPMQGPTTTAGGGGGGGVRGMEHPTTLASTQRRMNRRGHTTAMDTSTGTPRRRRFATREEESKFIQRMAKPPKRRDIFAHLREPVREHHEHNRMHRRAESPSSSIPLPYKKHFPGHEWEDREGNVIYHDDLNNSDVVMIDSSDDRYHSSGFGAVNTGQVREHTASPPQGRGHRPIPRVMARPKEVSDQDYATHTDRRQQQQQQQLSNTGEETHSPTEALHMLPAINASGEAINHCSDASPVTHHLETSHIAPAEASSSRGMFASTTRSRGAFAPKAKPKAAADVPRVPMEVIRHASALLAAKTSAAVPPPAPPPPQERLPTPRAIPQIGSSETPSIHYNSATSQSYSQSMLPPELRSGRKMDSELQRGQSFTVPSKTLSDEALMEVASCVERMLQDHRSILDSIVKEEQSPPPDSPKIIRRVEKGGRGGVADDMDSSKLNKKKLEMQSIAVNTTSETPISRIVQHAHDILEDISDEDDELLLVSRLQRQVGAMDRELEAIEERDLHHNDLSEEEEEKERVLSASVLTKRPERRVTIADPKEVIEAVGTKRKLSQGGHRRRGEIPRAIVERLRSFQKENHEYIHYTEKQWNTSNVTEQVFAQRLTDTLVDDAFQEVFQEVGDILDEYVEGLAQHELQ</sequence>
<feature type="compositionally biased region" description="Low complexity" evidence="1">
    <location>
        <begin position="340"/>
        <end position="351"/>
    </location>
</feature>
<feature type="compositionally biased region" description="Polar residues" evidence="1">
    <location>
        <begin position="401"/>
        <end position="419"/>
    </location>
</feature>
<comment type="caution">
    <text evidence="2">The sequence shown here is derived from an EMBL/GenBank/DDBJ whole genome shotgun (WGS) entry which is preliminary data.</text>
</comment>
<dbReference type="AlphaFoldDB" id="A0A1X0P6C5"/>
<evidence type="ECO:0000313" key="2">
    <source>
        <dbReference type="EMBL" id="ORC92487.1"/>
    </source>
</evidence>
<feature type="region of interest" description="Disordered" evidence="1">
    <location>
        <begin position="401"/>
        <end position="439"/>
    </location>
</feature>
<gene>
    <name evidence="2" type="ORF">TM35_000032400</name>
</gene>
<dbReference type="GeneID" id="39981787"/>
<name>A0A1X0P6C5_9TRYP</name>
<evidence type="ECO:0000313" key="3">
    <source>
        <dbReference type="Proteomes" id="UP000192257"/>
    </source>
</evidence>
<dbReference type="VEuPathDB" id="TriTrypDB:TM35_000032400"/>
<accession>A0A1X0P6C5</accession>
<dbReference type="RefSeq" id="XP_028886553.1">
    <property type="nucleotide sequence ID" value="XM_029022007.1"/>
</dbReference>
<proteinExistence type="predicted"/>
<evidence type="ECO:0000256" key="1">
    <source>
        <dbReference type="SAM" id="MobiDB-lite"/>
    </source>
</evidence>
<feature type="region of interest" description="Disordered" evidence="1">
    <location>
        <begin position="320"/>
        <end position="351"/>
    </location>
</feature>
<dbReference type="EMBL" id="NBCO01000003">
    <property type="protein sequence ID" value="ORC92487.1"/>
    <property type="molecule type" value="Genomic_DNA"/>
</dbReference>
<dbReference type="OrthoDB" id="278826at2759"/>
<organism evidence="2 3">
    <name type="scientific">Trypanosoma theileri</name>
    <dbReference type="NCBI Taxonomy" id="67003"/>
    <lineage>
        <taxon>Eukaryota</taxon>
        <taxon>Discoba</taxon>
        <taxon>Euglenozoa</taxon>
        <taxon>Kinetoplastea</taxon>
        <taxon>Metakinetoplastina</taxon>
        <taxon>Trypanosomatida</taxon>
        <taxon>Trypanosomatidae</taxon>
        <taxon>Trypanosoma</taxon>
    </lineage>
</organism>
<feature type="compositionally biased region" description="Polar residues" evidence="1">
    <location>
        <begin position="324"/>
        <end position="337"/>
    </location>
</feature>
<reference evidence="2 3" key="1">
    <citation type="submission" date="2017-03" db="EMBL/GenBank/DDBJ databases">
        <title>An alternative strategy for trypanosome survival in the mammalian bloodstream revealed through genome and transcriptome analysis of the ubiquitous bovine parasite Trypanosoma (Megatrypanum) theileri.</title>
        <authorList>
            <person name="Kelly S."/>
            <person name="Ivens A."/>
            <person name="Mott A."/>
            <person name="O'Neill E."/>
            <person name="Emms D."/>
            <person name="Macleod O."/>
            <person name="Voorheis P."/>
            <person name="Matthews J."/>
            <person name="Matthews K."/>
            <person name="Carrington M."/>
        </authorList>
    </citation>
    <scope>NUCLEOTIDE SEQUENCE [LARGE SCALE GENOMIC DNA]</scope>
    <source>
        <strain evidence="2">Edinburgh</strain>
    </source>
</reference>
<dbReference type="Proteomes" id="UP000192257">
    <property type="component" value="Unassembled WGS sequence"/>
</dbReference>
<keyword evidence="3" id="KW-1185">Reference proteome</keyword>
<feature type="compositionally biased region" description="Basic and acidic residues" evidence="1">
    <location>
        <begin position="425"/>
        <end position="434"/>
    </location>
</feature>
<feature type="region of interest" description="Disordered" evidence="1">
    <location>
        <begin position="217"/>
        <end position="283"/>
    </location>
</feature>
<feature type="region of interest" description="Disordered" evidence="1">
    <location>
        <begin position="156"/>
        <end position="177"/>
    </location>
</feature>
<protein>
    <submittedName>
        <fullName evidence="2">Uncharacterized protein</fullName>
    </submittedName>
</protein>
<feature type="region of interest" description="Disordered" evidence="1">
    <location>
        <begin position="97"/>
        <end position="138"/>
    </location>
</feature>